<sequence length="105" mass="11672">MMNKHLLLLTLYLNQSSQNKQGPENSAVIAERVSSLSLHLITECMARKPQRHSRASITPLIATLFPLIWVQLSIPLASLNYGDESRIKLLLPQRAGLSSRPLIGT</sequence>
<protein>
    <submittedName>
        <fullName evidence="1">(northern house mosquito) hypothetical protein</fullName>
    </submittedName>
</protein>
<dbReference type="AlphaFoldDB" id="A0A8D8A5D1"/>
<accession>A0A8D8A5D1</accession>
<proteinExistence type="predicted"/>
<dbReference type="EMBL" id="HBUE01011660">
    <property type="protein sequence ID" value="CAG6448702.1"/>
    <property type="molecule type" value="Transcribed_RNA"/>
</dbReference>
<reference evidence="1" key="1">
    <citation type="submission" date="2021-05" db="EMBL/GenBank/DDBJ databases">
        <authorList>
            <person name="Alioto T."/>
            <person name="Alioto T."/>
            <person name="Gomez Garrido J."/>
        </authorList>
    </citation>
    <scope>NUCLEOTIDE SEQUENCE</scope>
</reference>
<name>A0A8D8A5D1_CULPI</name>
<evidence type="ECO:0000313" key="1">
    <source>
        <dbReference type="EMBL" id="CAG6448702.1"/>
    </source>
</evidence>
<organism evidence="1">
    <name type="scientific">Culex pipiens</name>
    <name type="common">House mosquito</name>
    <dbReference type="NCBI Taxonomy" id="7175"/>
    <lineage>
        <taxon>Eukaryota</taxon>
        <taxon>Metazoa</taxon>
        <taxon>Ecdysozoa</taxon>
        <taxon>Arthropoda</taxon>
        <taxon>Hexapoda</taxon>
        <taxon>Insecta</taxon>
        <taxon>Pterygota</taxon>
        <taxon>Neoptera</taxon>
        <taxon>Endopterygota</taxon>
        <taxon>Diptera</taxon>
        <taxon>Nematocera</taxon>
        <taxon>Culicoidea</taxon>
        <taxon>Culicidae</taxon>
        <taxon>Culicinae</taxon>
        <taxon>Culicini</taxon>
        <taxon>Culex</taxon>
        <taxon>Culex</taxon>
    </lineage>
</organism>